<dbReference type="CDD" id="cd11386">
    <property type="entry name" value="MCP_signal"/>
    <property type="match status" value="1"/>
</dbReference>
<evidence type="ECO:0000256" key="3">
    <source>
        <dbReference type="PROSITE-ProRule" id="PRU00284"/>
    </source>
</evidence>
<dbReference type="CDD" id="cd19411">
    <property type="entry name" value="MCP2201-like_sensor"/>
    <property type="match status" value="1"/>
</dbReference>
<dbReference type="Gene3D" id="1.10.287.950">
    <property type="entry name" value="Methyl-accepting chemotaxis protein"/>
    <property type="match status" value="1"/>
</dbReference>
<dbReference type="PROSITE" id="PS50111">
    <property type="entry name" value="CHEMOTAXIS_TRANSDUC_2"/>
    <property type="match status" value="1"/>
</dbReference>
<evidence type="ECO:0000313" key="8">
    <source>
        <dbReference type="EMBL" id="MBC3932496.1"/>
    </source>
</evidence>
<proteinExistence type="inferred from homology"/>
<comment type="similarity">
    <text evidence="2">Belongs to the methyl-accepting chemotaxis (MCP) protein family.</text>
</comment>
<feature type="coiled-coil region" evidence="4">
    <location>
        <begin position="469"/>
        <end position="496"/>
    </location>
</feature>
<dbReference type="InterPro" id="IPR051310">
    <property type="entry name" value="MCP_chemotaxis"/>
</dbReference>
<dbReference type="InterPro" id="IPR004090">
    <property type="entry name" value="Chemotax_Me-accpt_rcpt"/>
</dbReference>
<dbReference type="SMART" id="SM00304">
    <property type="entry name" value="HAMP"/>
    <property type="match status" value="1"/>
</dbReference>
<feature type="transmembrane region" description="Helical" evidence="5">
    <location>
        <begin position="188"/>
        <end position="210"/>
    </location>
</feature>
<dbReference type="PANTHER" id="PTHR43531">
    <property type="entry name" value="PROTEIN ICFG"/>
    <property type="match status" value="1"/>
</dbReference>
<dbReference type="InterPro" id="IPR004089">
    <property type="entry name" value="MCPsignal_dom"/>
</dbReference>
<keyword evidence="4" id="KW-0175">Coiled coil</keyword>
<keyword evidence="5" id="KW-0812">Transmembrane</keyword>
<dbReference type="SUPFAM" id="SSF58104">
    <property type="entry name" value="Methyl-accepting chemotaxis protein (MCP) signaling domain"/>
    <property type="match status" value="1"/>
</dbReference>
<evidence type="ECO:0000256" key="2">
    <source>
        <dbReference type="ARBA" id="ARBA00029447"/>
    </source>
</evidence>
<evidence type="ECO:0000259" key="7">
    <source>
        <dbReference type="PROSITE" id="PS50885"/>
    </source>
</evidence>
<dbReference type="InterPro" id="IPR024478">
    <property type="entry name" value="HlyB_4HB_MCP"/>
</dbReference>
<feature type="transmembrane region" description="Helical" evidence="5">
    <location>
        <begin position="12"/>
        <end position="33"/>
    </location>
</feature>
<evidence type="ECO:0000256" key="5">
    <source>
        <dbReference type="SAM" id="Phobius"/>
    </source>
</evidence>
<dbReference type="PANTHER" id="PTHR43531:SF14">
    <property type="entry name" value="METHYL-ACCEPTING CHEMOTAXIS PROTEIN I-RELATED"/>
    <property type="match status" value="1"/>
</dbReference>
<keyword evidence="5" id="KW-1133">Transmembrane helix</keyword>
<feature type="domain" description="HAMP" evidence="7">
    <location>
        <begin position="212"/>
        <end position="264"/>
    </location>
</feature>
<dbReference type="Pfam" id="PF12729">
    <property type="entry name" value="4HB_MCP_1"/>
    <property type="match status" value="1"/>
</dbReference>
<dbReference type="CDD" id="cd06225">
    <property type="entry name" value="HAMP"/>
    <property type="match status" value="1"/>
</dbReference>
<feature type="domain" description="Methyl-accepting transducer" evidence="6">
    <location>
        <begin position="269"/>
        <end position="498"/>
    </location>
</feature>
<dbReference type="InterPro" id="IPR003660">
    <property type="entry name" value="HAMP_dom"/>
</dbReference>
<dbReference type="Proteomes" id="UP000654304">
    <property type="component" value="Unassembled WGS sequence"/>
</dbReference>
<name>A0ABR7A6P4_9BURK</name>
<reference evidence="8 9" key="1">
    <citation type="submission" date="2020-08" db="EMBL/GenBank/DDBJ databases">
        <title>Novel species isolated from subtropical streams in China.</title>
        <authorList>
            <person name="Lu H."/>
        </authorList>
    </citation>
    <scope>NUCLEOTIDE SEQUENCE [LARGE SCALE GENOMIC DNA]</scope>
    <source>
        <strain evidence="8 9">CY22W</strain>
    </source>
</reference>
<evidence type="ECO:0000313" key="9">
    <source>
        <dbReference type="Proteomes" id="UP000654304"/>
    </source>
</evidence>
<evidence type="ECO:0000256" key="4">
    <source>
        <dbReference type="SAM" id="Coils"/>
    </source>
</evidence>
<keyword evidence="5" id="KW-0472">Membrane</keyword>
<dbReference type="Pfam" id="PF00015">
    <property type="entry name" value="MCPsignal"/>
    <property type="match status" value="1"/>
</dbReference>
<dbReference type="Pfam" id="PF00672">
    <property type="entry name" value="HAMP"/>
    <property type="match status" value="1"/>
</dbReference>
<keyword evidence="9" id="KW-1185">Reference proteome</keyword>
<accession>A0ABR7A6P4</accession>
<dbReference type="PRINTS" id="PR00260">
    <property type="entry name" value="CHEMTRNSDUCR"/>
</dbReference>
<dbReference type="PROSITE" id="PS50885">
    <property type="entry name" value="HAMP"/>
    <property type="match status" value="1"/>
</dbReference>
<dbReference type="RefSeq" id="WP_186904144.1">
    <property type="nucleotide sequence ID" value="NZ_JACOGD010000006.1"/>
</dbReference>
<dbReference type="SMART" id="SM00283">
    <property type="entry name" value="MA"/>
    <property type="match status" value="1"/>
</dbReference>
<sequence>MNLRHLRIGTRLAIGFGVILASLILILVVDNVLSSRNRQQMSVGLASSKAKTNLAASMKTALLEGGIAIRNIGLQSDLGELEKQKVLVKNQHTRFLEARDKFLALGVTADEKKLLQAVTDLDTQVDAPTKEAFKMLLSFNGEEAVKVIATQIDPLQQKSLLEINRLVEIQDQAADALGQAAEASDKRLTLMLFIFGGVIVLLGAAFSLFMTRSITTPLQEAVLIAQQVAAGELSHHQMAEGSDEISELLNALKDMNDNLFRIVSEVRQGTDAIATASGEISTGNADLSSRTETQAGALEETASSMEQITATVRHNADNAKQANTLVTSASQFAIKGGAEVGKVVDTMNSIKESSRKIVDIISVIDGIAFQTNILALNAAVEAARAGEQGRGFAVVASEVRNLAQRSASAAKEIKTLIGDSVEKVDAGGKLVDAAGQTMNEIVTSVRHVADIMAEITAAGQEQSAGIEEVNRAITQMDEMTQQNAALVEQAAAAAESMEEQAGNLARVVSAFKLDQSHGARPAMQAPGVHRVSAAGPEAQSGLVSGAAGKLVKVLGFHKD</sequence>
<dbReference type="InterPro" id="IPR047347">
    <property type="entry name" value="YvaQ-like_sensor"/>
</dbReference>
<dbReference type="EMBL" id="JACOGD010000006">
    <property type="protein sequence ID" value="MBC3932496.1"/>
    <property type="molecule type" value="Genomic_DNA"/>
</dbReference>
<protein>
    <submittedName>
        <fullName evidence="8">MCP four helix bundle domain-containing protein</fullName>
    </submittedName>
</protein>
<keyword evidence="1" id="KW-0488">Methylation</keyword>
<evidence type="ECO:0000259" key="6">
    <source>
        <dbReference type="PROSITE" id="PS50111"/>
    </source>
</evidence>
<evidence type="ECO:0000256" key="1">
    <source>
        <dbReference type="ARBA" id="ARBA00022481"/>
    </source>
</evidence>
<gene>
    <name evidence="8" type="ORF">H8K43_12480</name>
</gene>
<organism evidence="8 9">
    <name type="scientific">Undibacterium curvum</name>
    <dbReference type="NCBI Taxonomy" id="2762294"/>
    <lineage>
        <taxon>Bacteria</taxon>
        <taxon>Pseudomonadati</taxon>
        <taxon>Pseudomonadota</taxon>
        <taxon>Betaproteobacteria</taxon>
        <taxon>Burkholderiales</taxon>
        <taxon>Oxalobacteraceae</taxon>
        <taxon>Undibacterium</taxon>
    </lineage>
</organism>
<comment type="caution">
    <text evidence="8">The sequence shown here is derived from an EMBL/GenBank/DDBJ whole genome shotgun (WGS) entry which is preliminary data.</text>
</comment>
<keyword evidence="3" id="KW-0807">Transducer</keyword>